<dbReference type="AlphaFoldDB" id="A0AAW1TKH3"/>
<proteinExistence type="predicted"/>
<dbReference type="Proteomes" id="UP001431783">
    <property type="component" value="Unassembled WGS sequence"/>
</dbReference>
<accession>A0AAW1TKH3</accession>
<dbReference type="EMBL" id="JARQZJ010000007">
    <property type="protein sequence ID" value="KAK9871767.1"/>
    <property type="molecule type" value="Genomic_DNA"/>
</dbReference>
<comment type="caution">
    <text evidence="1">The sequence shown here is derived from an EMBL/GenBank/DDBJ whole genome shotgun (WGS) entry which is preliminary data.</text>
</comment>
<sequence length="137" mass="14980">MVVFYAILNVAGINSQVISLGNGQNVPARRLFLRQLGDQLVRDQLIMRVQLSNLPRTMTSRLRELLPNDQIPPRASSNSAATDAGGRKRCGLCLENKTKRYTKYSCKECGQYLCLQHCAFSGADGCNVGVGNESDSG</sequence>
<evidence type="ECO:0000313" key="1">
    <source>
        <dbReference type="EMBL" id="KAK9871767.1"/>
    </source>
</evidence>
<evidence type="ECO:0008006" key="3">
    <source>
        <dbReference type="Google" id="ProtNLM"/>
    </source>
</evidence>
<organism evidence="1 2">
    <name type="scientific">Henosepilachna vigintioctopunctata</name>
    <dbReference type="NCBI Taxonomy" id="420089"/>
    <lineage>
        <taxon>Eukaryota</taxon>
        <taxon>Metazoa</taxon>
        <taxon>Ecdysozoa</taxon>
        <taxon>Arthropoda</taxon>
        <taxon>Hexapoda</taxon>
        <taxon>Insecta</taxon>
        <taxon>Pterygota</taxon>
        <taxon>Neoptera</taxon>
        <taxon>Endopterygota</taxon>
        <taxon>Coleoptera</taxon>
        <taxon>Polyphaga</taxon>
        <taxon>Cucujiformia</taxon>
        <taxon>Coccinelloidea</taxon>
        <taxon>Coccinellidae</taxon>
        <taxon>Epilachninae</taxon>
        <taxon>Epilachnini</taxon>
        <taxon>Henosepilachna</taxon>
    </lineage>
</organism>
<keyword evidence="2" id="KW-1185">Reference proteome</keyword>
<protein>
    <recommendedName>
        <fullName evidence="3">PiggyBac transposable element-derived protein 4 C-terminal zinc-ribbon domain-containing protein</fullName>
    </recommendedName>
</protein>
<gene>
    <name evidence="1" type="ORF">WA026_014222</name>
</gene>
<evidence type="ECO:0000313" key="2">
    <source>
        <dbReference type="Proteomes" id="UP001431783"/>
    </source>
</evidence>
<name>A0AAW1TKH3_9CUCU</name>
<reference evidence="1 2" key="1">
    <citation type="submission" date="2023-03" db="EMBL/GenBank/DDBJ databases">
        <title>Genome insight into feeding habits of ladybird beetles.</title>
        <authorList>
            <person name="Li H.-S."/>
            <person name="Huang Y.-H."/>
            <person name="Pang H."/>
        </authorList>
    </citation>
    <scope>NUCLEOTIDE SEQUENCE [LARGE SCALE GENOMIC DNA]</scope>
    <source>
        <strain evidence="1">SYSU_2023b</strain>
        <tissue evidence="1">Whole body</tissue>
    </source>
</reference>